<dbReference type="PROSITE" id="PS00455">
    <property type="entry name" value="AMP_BINDING"/>
    <property type="match status" value="1"/>
</dbReference>
<dbReference type="Gene3D" id="3.40.50.12780">
    <property type="entry name" value="N-terminal domain of ligase-like"/>
    <property type="match status" value="1"/>
</dbReference>
<dbReference type="Pfam" id="PF13193">
    <property type="entry name" value="AMP-binding_C"/>
    <property type="match status" value="1"/>
</dbReference>
<feature type="domain" description="AMP-binding enzyme C-terminal" evidence="5">
    <location>
        <begin position="431"/>
        <end position="506"/>
    </location>
</feature>
<name>A0A916UV14_9HYPH</name>
<dbReference type="EMBL" id="BMGG01000011">
    <property type="protein sequence ID" value="GGC89215.1"/>
    <property type="molecule type" value="Genomic_DNA"/>
</dbReference>
<evidence type="ECO:0000256" key="3">
    <source>
        <dbReference type="SAM" id="Phobius"/>
    </source>
</evidence>
<evidence type="ECO:0000259" key="4">
    <source>
        <dbReference type="Pfam" id="PF00501"/>
    </source>
</evidence>
<gene>
    <name evidence="6" type="ORF">GCM10010994_53830</name>
</gene>
<dbReference type="GO" id="GO:0031956">
    <property type="term" value="F:medium-chain fatty acid-CoA ligase activity"/>
    <property type="evidence" value="ECO:0007669"/>
    <property type="project" value="TreeGrafter"/>
</dbReference>
<dbReference type="GO" id="GO:0006631">
    <property type="term" value="P:fatty acid metabolic process"/>
    <property type="evidence" value="ECO:0007669"/>
    <property type="project" value="TreeGrafter"/>
</dbReference>
<dbReference type="Proteomes" id="UP000637002">
    <property type="component" value="Unassembled WGS sequence"/>
</dbReference>
<organism evidence="6 7">
    <name type="scientific">Chelatococcus reniformis</name>
    <dbReference type="NCBI Taxonomy" id="1494448"/>
    <lineage>
        <taxon>Bacteria</taxon>
        <taxon>Pseudomonadati</taxon>
        <taxon>Pseudomonadota</taxon>
        <taxon>Alphaproteobacteria</taxon>
        <taxon>Hyphomicrobiales</taxon>
        <taxon>Chelatococcaceae</taxon>
        <taxon>Chelatococcus</taxon>
    </lineage>
</organism>
<keyword evidence="3" id="KW-1133">Transmembrane helix</keyword>
<dbReference type="Pfam" id="PF00501">
    <property type="entry name" value="AMP-binding"/>
    <property type="match status" value="1"/>
</dbReference>
<reference evidence="6" key="2">
    <citation type="submission" date="2020-09" db="EMBL/GenBank/DDBJ databases">
        <authorList>
            <person name="Sun Q."/>
            <person name="Zhou Y."/>
        </authorList>
    </citation>
    <scope>NUCLEOTIDE SEQUENCE</scope>
    <source>
        <strain evidence="6">CGMCC 1.12919</strain>
    </source>
</reference>
<dbReference type="Gene3D" id="3.30.300.30">
    <property type="match status" value="1"/>
</dbReference>
<evidence type="ECO:0000313" key="6">
    <source>
        <dbReference type="EMBL" id="GGC89215.1"/>
    </source>
</evidence>
<accession>A0A916UV14</accession>
<keyword evidence="3" id="KW-0472">Membrane</keyword>
<evidence type="ECO:0000256" key="1">
    <source>
        <dbReference type="ARBA" id="ARBA00006432"/>
    </source>
</evidence>
<feature type="domain" description="AMP-dependent synthetase/ligase" evidence="4">
    <location>
        <begin position="20"/>
        <end position="371"/>
    </location>
</feature>
<reference evidence="6" key="1">
    <citation type="journal article" date="2014" name="Int. J. Syst. Evol. Microbiol.">
        <title>Complete genome sequence of Corynebacterium casei LMG S-19264T (=DSM 44701T), isolated from a smear-ripened cheese.</title>
        <authorList>
            <consortium name="US DOE Joint Genome Institute (JGI-PGF)"/>
            <person name="Walter F."/>
            <person name="Albersmeier A."/>
            <person name="Kalinowski J."/>
            <person name="Ruckert C."/>
        </authorList>
    </citation>
    <scope>NUCLEOTIDE SEQUENCE</scope>
    <source>
        <strain evidence="6">CGMCC 1.12919</strain>
    </source>
</reference>
<comment type="caution">
    <text evidence="6">The sequence shown here is derived from an EMBL/GenBank/DDBJ whole genome shotgun (WGS) entry which is preliminary data.</text>
</comment>
<keyword evidence="3" id="KW-0812">Transmembrane</keyword>
<protein>
    <submittedName>
        <fullName evidence="6">ATP-dependent acyl-CoA ligase</fullName>
    </submittedName>
</protein>
<feature type="transmembrane region" description="Helical" evidence="3">
    <location>
        <begin position="219"/>
        <end position="238"/>
    </location>
</feature>
<dbReference type="InterPro" id="IPR045851">
    <property type="entry name" value="AMP-bd_C_sf"/>
</dbReference>
<dbReference type="RefSeq" id="WP_188612268.1">
    <property type="nucleotide sequence ID" value="NZ_BMGG01000011.1"/>
</dbReference>
<dbReference type="PANTHER" id="PTHR43201:SF5">
    <property type="entry name" value="MEDIUM-CHAIN ACYL-COA LIGASE ACSF2, MITOCHONDRIAL"/>
    <property type="match status" value="1"/>
</dbReference>
<dbReference type="InterPro" id="IPR042099">
    <property type="entry name" value="ANL_N_sf"/>
</dbReference>
<dbReference type="SUPFAM" id="SSF56801">
    <property type="entry name" value="Acetyl-CoA synthetase-like"/>
    <property type="match status" value="1"/>
</dbReference>
<evidence type="ECO:0000313" key="7">
    <source>
        <dbReference type="Proteomes" id="UP000637002"/>
    </source>
</evidence>
<comment type="similarity">
    <text evidence="1">Belongs to the ATP-dependent AMP-binding enzyme family.</text>
</comment>
<dbReference type="InterPro" id="IPR025110">
    <property type="entry name" value="AMP-bd_C"/>
</dbReference>
<keyword evidence="2 6" id="KW-0436">Ligase</keyword>
<evidence type="ECO:0000256" key="2">
    <source>
        <dbReference type="ARBA" id="ARBA00022598"/>
    </source>
</evidence>
<proteinExistence type="inferred from homology"/>
<dbReference type="PANTHER" id="PTHR43201">
    <property type="entry name" value="ACYL-COA SYNTHETASE"/>
    <property type="match status" value="1"/>
</dbReference>
<dbReference type="InterPro" id="IPR020845">
    <property type="entry name" value="AMP-binding_CS"/>
</dbReference>
<evidence type="ECO:0000259" key="5">
    <source>
        <dbReference type="Pfam" id="PF13193"/>
    </source>
</evidence>
<feature type="transmembrane region" description="Helical" evidence="3">
    <location>
        <begin position="258"/>
        <end position="278"/>
    </location>
</feature>
<dbReference type="InterPro" id="IPR000873">
    <property type="entry name" value="AMP-dep_synth/lig_dom"/>
</dbReference>
<dbReference type="AlphaFoldDB" id="A0A916UV14"/>
<keyword evidence="7" id="KW-1185">Reference proteome</keyword>
<sequence length="538" mass="58559">MASHDPRVPERRRAVLRYLLEQAAADFADRPFIRFGDGSAVSYGAFKRQVEQAAAGLAALGVKQGDTVTVWLPNGTELIRLWFAINWLGATYVPINVAYRGGLLAHVIANAGSRVIVVSVDLVGRLADIDTAELATCVVVGGGAAPVAGLRMLAAETALAGDPLAIPPLERPIEPWDLQSIVYTSGTTGRSKGVASSYAHLAHMSGPQSFYMLDRGDCVLLYLPLFHIGGTLPVYAMLMRGGTIGLAGEFTTEGFWPAVRSTGATFVILLGVMTGFIAKRPPSPGDRDHPLRKVMMIPLDDGWRDFGDRFGVDVWTLFNMTELNVPIVSRANPPKAGTCGRLRPGVDARIVDEHDCEVPDGTVGELIVRADAPWALNSGYHKDPEATARAWRNGWFHTGDAFSRDAEGDYFFVDRIKDAIRRRGENISSFEVEAEILAHPAVRECAVVAVPSESSEDEVLAVVSPVPGQPIDPAELLTFLRPRLAHFMLPRYIRVLPDLPKTPTQKVEKYVLRRAGLAGDAWDREQAGVRIAREKIRG</sequence>